<feature type="domain" description="Sushi" evidence="8">
    <location>
        <begin position="2999"/>
        <end position="3056"/>
    </location>
</feature>
<feature type="disulfide bond" evidence="6">
    <location>
        <begin position="2068"/>
        <end position="2095"/>
    </location>
</feature>
<feature type="domain" description="Sushi" evidence="8">
    <location>
        <begin position="2446"/>
        <end position="2503"/>
    </location>
</feature>
<feature type="disulfide bond" evidence="6">
    <location>
        <begin position="2532"/>
        <end position="2559"/>
    </location>
</feature>
<feature type="disulfide bond" evidence="6">
    <location>
        <begin position="1604"/>
        <end position="1631"/>
    </location>
</feature>
<dbReference type="CDD" id="cd00033">
    <property type="entry name" value="CCP"/>
    <property type="match status" value="61"/>
</dbReference>
<feature type="disulfide bond" evidence="6">
    <location>
        <begin position="645"/>
        <end position="672"/>
    </location>
</feature>
<feature type="domain" description="Sushi" evidence="8">
    <location>
        <begin position="3405"/>
        <end position="3462"/>
    </location>
</feature>
<feature type="domain" description="Sushi" evidence="8">
    <location>
        <begin position="617"/>
        <end position="674"/>
    </location>
</feature>
<feature type="disulfide bond" evidence="6">
    <location>
        <begin position="2474"/>
        <end position="2501"/>
    </location>
</feature>
<reference evidence="9" key="2">
    <citation type="journal article" date="2023" name="Science">
        <title>Genomic signatures of disease resistance in endangered staghorn corals.</title>
        <authorList>
            <person name="Vollmer S.V."/>
            <person name="Selwyn J.D."/>
            <person name="Despard B.A."/>
            <person name="Roesel C.L."/>
        </authorList>
    </citation>
    <scope>NUCLEOTIDE SEQUENCE</scope>
    <source>
        <strain evidence="9">K2</strain>
    </source>
</reference>
<feature type="disulfide bond" evidence="6">
    <location>
        <begin position="1894"/>
        <end position="1921"/>
    </location>
</feature>
<feature type="domain" description="Sushi" evidence="8">
    <location>
        <begin position="1344"/>
        <end position="1401"/>
    </location>
</feature>
<feature type="domain" description="Sushi" evidence="8">
    <location>
        <begin position="2941"/>
        <end position="2998"/>
    </location>
</feature>
<feature type="disulfide bond" evidence="6">
    <location>
        <begin position="820"/>
        <end position="847"/>
    </location>
</feature>
<feature type="disulfide bond" evidence="6">
    <location>
        <begin position="1952"/>
        <end position="1979"/>
    </location>
</feature>
<feature type="disulfide bond" evidence="6">
    <location>
        <begin position="1836"/>
        <end position="1863"/>
    </location>
</feature>
<dbReference type="InterPro" id="IPR000436">
    <property type="entry name" value="Sushi_SCR_CCP_dom"/>
</dbReference>
<dbReference type="PROSITE" id="PS50923">
    <property type="entry name" value="SUSHI"/>
    <property type="match status" value="61"/>
</dbReference>
<feature type="domain" description="Sushi" evidence="8">
    <location>
        <begin position="201"/>
        <end position="259"/>
    </location>
</feature>
<feature type="domain" description="Sushi" evidence="8">
    <location>
        <begin position="3706"/>
        <end position="3766"/>
    </location>
</feature>
<feature type="domain" description="F5/8 type C" evidence="7">
    <location>
        <begin position="3767"/>
        <end position="3915"/>
    </location>
</feature>
<accession>A0AAD9QTC8</accession>
<feature type="disulfide bond" evidence="6">
    <location>
        <begin position="1314"/>
        <end position="1341"/>
    </location>
</feature>
<feature type="domain" description="Sushi" evidence="8">
    <location>
        <begin position="3231"/>
        <end position="3288"/>
    </location>
</feature>
<feature type="disulfide bond" evidence="6">
    <location>
        <begin position="3027"/>
        <end position="3054"/>
    </location>
</feature>
<feature type="disulfide bond" evidence="6">
    <location>
        <begin position="471"/>
        <end position="498"/>
    </location>
</feature>
<feature type="disulfide bond" evidence="6">
    <location>
        <begin position="2590"/>
        <end position="2617"/>
    </location>
</feature>
<feature type="domain" description="Sushi" evidence="8">
    <location>
        <begin position="2098"/>
        <end position="2155"/>
    </location>
</feature>
<evidence type="ECO:0000256" key="4">
    <source>
        <dbReference type="ARBA" id="ARBA00023157"/>
    </source>
</evidence>
<feature type="domain" description="Sushi" evidence="8">
    <location>
        <begin position="3347"/>
        <end position="3404"/>
    </location>
</feature>
<feature type="domain" description="Sushi" evidence="8">
    <location>
        <begin position="733"/>
        <end position="791"/>
    </location>
</feature>
<feature type="domain" description="Sushi" evidence="8">
    <location>
        <begin position="501"/>
        <end position="558"/>
    </location>
</feature>
<feature type="domain" description="Sushi" evidence="8">
    <location>
        <begin position="2678"/>
        <end position="2735"/>
    </location>
</feature>
<feature type="disulfide bond" evidence="6">
    <location>
        <begin position="762"/>
        <end position="789"/>
    </location>
</feature>
<name>A0AAD9QTC8_ACRCE</name>
<feature type="domain" description="Sushi" evidence="8">
    <location>
        <begin position="2818"/>
        <end position="2875"/>
    </location>
</feature>
<feature type="disulfide bond" evidence="6">
    <location>
        <begin position="2242"/>
        <end position="2269"/>
    </location>
</feature>
<evidence type="ECO:0000313" key="10">
    <source>
        <dbReference type="Proteomes" id="UP001249851"/>
    </source>
</evidence>
<feature type="domain" description="Sushi" evidence="8">
    <location>
        <begin position="3289"/>
        <end position="3346"/>
    </location>
</feature>
<keyword evidence="1 6" id="KW-0768">Sushi</keyword>
<feature type="domain" description="Sushi" evidence="8">
    <location>
        <begin position="385"/>
        <end position="442"/>
    </location>
</feature>
<evidence type="ECO:0000256" key="2">
    <source>
        <dbReference type="ARBA" id="ARBA00022729"/>
    </source>
</evidence>
<feature type="disulfide bond" evidence="6">
    <location>
        <begin position="1778"/>
        <end position="1805"/>
    </location>
</feature>
<feature type="domain" description="Sushi" evidence="8">
    <location>
        <begin position="559"/>
        <end position="616"/>
    </location>
</feature>
<feature type="disulfide bond" evidence="6">
    <location>
        <begin position="3737"/>
        <end position="3764"/>
    </location>
</feature>
<feature type="disulfide bond" evidence="6">
    <location>
        <begin position="413"/>
        <end position="440"/>
    </location>
</feature>
<feature type="domain" description="Sushi" evidence="8">
    <location>
        <begin position="2214"/>
        <end position="2271"/>
    </location>
</feature>
<feature type="disulfide bond" evidence="6">
    <location>
        <begin position="3143"/>
        <end position="3170"/>
    </location>
</feature>
<feature type="domain" description="Sushi" evidence="8">
    <location>
        <begin position="3173"/>
        <end position="3230"/>
    </location>
</feature>
<dbReference type="SUPFAM" id="SSF57535">
    <property type="entry name" value="Complement control module/SCR domain"/>
    <property type="match status" value="62"/>
</dbReference>
<dbReference type="PANTHER" id="PTHR46393:SF7">
    <property type="entry name" value="COMPLEMENT C2"/>
    <property type="match status" value="1"/>
</dbReference>
<keyword evidence="5" id="KW-0325">Glycoprotein</keyword>
<dbReference type="Pfam" id="PF00754">
    <property type="entry name" value="F5_F8_type_C"/>
    <property type="match status" value="1"/>
</dbReference>
<feature type="domain" description="Sushi" evidence="8">
    <location>
        <begin position="2620"/>
        <end position="2677"/>
    </location>
</feature>
<feature type="domain" description="Sushi" evidence="8">
    <location>
        <begin position="2562"/>
        <end position="2619"/>
    </location>
</feature>
<feature type="disulfide bond" evidence="6">
    <location>
        <begin position="1256"/>
        <end position="1283"/>
    </location>
</feature>
<feature type="domain" description="Sushi" evidence="8">
    <location>
        <begin position="3583"/>
        <end position="3644"/>
    </location>
</feature>
<feature type="domain" description="Sushi" evidence="8">
    <location>
        <begin position="3115"/>
        <end position="3172"/>
    </location>
</feature>
<feature type="disulfide bond" evidence="6">
    <location>
        <begin position="529"/>
        <end position="556"/>
    </location>
</feature>
<feature type="domain" description="Sushi" evidence="8">
    <location>
        <begin position="2388"/>
        <end position="2445"/>
    </location>
</feature>
<feature type="domain" description="Sushi" evidence="8">
    <location>
        <begin position="2330"/>
        <end position="2387"/>
    </location>
</feature>
<feature type="domain" description="Sushi" evidence="8">
    <location>
        <begin position="1518"/>
        <end position="1575"/>
    </location>
</feature>
<feature type="disulfide bond" evidence="6">
    <location>
        <begin position="878"/>
        <end position="905"/>
    </location>
</feature>
<evidence type="ECO:0000313" key="9">
    <source>
        <dbReference type="EMBL" id="KAK2567187.1"/>
    </source>
</evidence>
<feature type="domain" description="Sushi" evidence="8">
    <location>
        <begin position="1692"/>
        <end position="1749"/>
    </location>
</feature>
<feature type="disulfide bond" evidence="6">
    <location>
        <begin position="1197"/>
        <end position="1224"/>
    </location>
</feature>
<dbReference type="SMART" id="SM00231">
    <property type="entry name" value="FA58C"/>
    <property type="match status" value="1"/>
</dbReference>
<dbReference type="InterPro" id="IPR008979">
    <property type="entry name" value="Galactose-bd-like_sf"/>
</dbReference>
<feature type="domain" description="Sushi" evidence="8">
    <location>
        <begin position="1286"/>
        <end position="1343"/>
    </location>
</feature>
<feature type="disulfide bond" evidence="6">
    <location>
        <begin position="936"/>
        <end position="963"/>
    </location>
</feature>
<feature type="disulfide bond" evidence="6">
    <location>
        <begin position="3491"/>
        <end position="3518"/>
    </location>
</feature>
<dbReference type="InterPro" id="IPR000421">
    <property type="entry name" value="FA58C"/>
</dbReference>
<dbReference type="Proteomes" id="UP001249851">
    <property type="component" value="Unassembled WGS sequence"/>
</dbReference>
<proteinExistence type="predicted"/>
<dbReference type="InterPro" id="IPR035976">
    <property type="entry name" value="Sushi/SCR/CCP_sf"/>
</dbReference>
<feature type="disulfide bond" evidence="6">
    <location>
        <begin position="3708"/>
        <end position="3751"/>
    </location>
</feature>
<keyword evidence="10" id="KW-1185">Reference proteome</keyword>
<keyword evidence="4 6" id="KW-1015">Disulfide bond</keyword>
<feature type="domain" description="Sushi" evidence="8">
    <location>
        <begin position="2272"/>
        <end position="2329"/>
    </location>
</feature>
<feature type="domain" description="Sushi" evidence="8">
    <location>
        <begin position="850"/>
        <end position="907"/>
    </location>
</feature>
<feature type="disulfide bond" evidence="6">
    <location>
        <begin position="1488"/>
        <end position="1515"/>
    </location>
</feature>
<feature type="disulfide bond" evidence="6">
    <location>
        <begin position="2358"/>
        <end position="2385"/>
    </location>
</feature>
<feature type="domain" description="Sushi" evidence="8">
    <location>
        <begin position="443"/>
        <end position="500"/>
    </location>
</feature>
<feature type="disulfide bond" evidence="6">
    <location>
        <begin position="2969"/>
        <end position="2996"/>
    </location>
</feature>
<feature type="domain" description="Sushi" evidence="8">
    <location>
        <begin position="1169"/>
        <end position="1226"/>
    </location>
</feature>
<feature type="domain" description="Sushi" evidence="8">
    <location>
        <begin position="1402"/>
        <end position="1459"/>
    </location>
</feature>
<feature type="domain" description="Sushi" evidence="8">
    <location>
        <begin position="908"/>
        <end position="965"/>
    </location>
</feature>
<feature type="domain" description="Sushi" evidence="8">
    <location>
        <begin position="1110"/>
        <end position="1168"/>
    </location>
</feature>
<feature type="disulfide bond" evidence="6">
    <location>
        <begin position="3259"/>
        <end position="3286"/>
    </location>
</feature>
<dbReference type="EMBL" id="JARQWQ010000015">
    <property type="protein sequence ID" value="KAK2567187.1"/>
    <property type="molecule type" value="Genomic_DNA"/>
</dbReference>
<feature type="domain" description="Sushi" evidence="8">
    <location>
        <begin position="1025"/>
        <end position="1082"/>
    </location>
</feature>
<feature type="disulfide bond" evidence="6">
    <location>
        <begin position="3085"/>
        <end position="3112"/>
    </location>
</feature>
<organism evidence="9 10">
    <name type="scientific">Acropora cervicornis</name>
    <name type="common">Staghorn coral</name>
    <dbReference type="NCBI Taxonomy" id="6130"/>
    <lineage>
        <taxon>Eukaryota</taxon>
        <taxon>Metazoa</taxon>
        <taxon>Cnidaria</taxon>
        <taxon>Anthozoa</taxon>
        <taxon>Hexacorallia</taxon>
        <taxon>Scleractinia</taxon>
        <taxon>Astrocoeniina</taxon>
        <taxon>Acroporidae</taxon>
        <taxon>Acropora</taxon>
    </lineage>
</organism>
<comment type="caution">
    <text evidence="6">Lacks conserved residue(s) required for the propagation of feature annotation.</text>
</comment>
<keyword evidence="2" id="KW-0732">Signal</keyword>
<feature type="disulfide bond" evidence="6">
    <location>
        <begin position="1720"/>
        <end position="1747"/>
    </location>
</feature>
<feature type="disulfide bond" evidence="6">
    <location>
        <begin position="1139"/>
        <end position="1166"/>
    </location>
</feature>
<evidence type="ECO:0000259" key="7">
    <source>
        <dbReference type="PROSITE" id="PS50022"/>
    </source>
</evidence>
<feature type="domain" description="Sushi" evidence="8">
    <location>
        <begin position="1866"/>
        <end position="1923"/>
    </location>
</feature>
<evidence type="ECO:0000256" key="1">
    <source>
        <dbReference type="ARBA" id="ARBA00022659"/>
    </source>
</evidence>
<dbReference type="Pfam" id="PF00084">
    <property type="entry name" value="Sushi"/>
    <property type="match status" value="62"/>
</dbReference>
<feature type="disulfide bond" evidence="6">
    <location>
        <begin position="2706"/>
        <end position="2733"/>
    </location>
</feature>
<feature type="disulfide bond" evidence="6">
    <location>
        <begin position="1053"/>
        <end position="1080"/>
    </location>
</feature>
<feature type="domain" description="Sushi" evidence="8">
    <location>
        <begin position="1808"/>
        <end position="1865"/>
    </location>
</feature>
<dbReference type="PANTHER" id="PTHR46393">
    <property type="entry name" value="SUSHI DOMAIN-CONTAINING PROTEIN"/>
    <property type="match status" value="1"/>
</dbReference>
<feature type="domain" description="Sushi" evidence="8">
    <location>
        <begin position="327"/>
        <end position="384"/>
    </location>
</feature>
<feature type="domain" description="Sushi" evidence="8">
    <location>
        <begin position="1460"/>
        <end position="1517"/>
    </location>
</feature>
<feature type="domain" description="Sushi" evidence="8">
    <location>
        <begin position="268"/>
        <end position="326"/>
    </location>
</feature>
<feature type="domain" description="Sushi" evidence="8">
    <location>
        <begin position="3521"/>
        <end position="3582"/>
    </location>
</feature>
<feature type="domain" description="Sushi" evidence="8">
    <location>
        <begin position="2883"/>
        <end position="2940"/>
    </location>
</feature>
<feature type="domain" description="Sushi" evidence="8">
    <location>
        <begin position="1924"/>
        <end position="1981"/>
    </location>
</feature>
<feature type="domain" description="Sushi" evidence="8">
    <location>
        <begin position="2760"/>
        <end position="2817"/>
    </location>
</feature>
<feature type="domain" description="Sushi" evidence="8">
    <location>
        <begin position="1634"/>
        <end position="1691"/>
    </location>
</feature>
<feature type="disulfide bond" evidence="6">
    <location>
        <begin position="587"/>
        <end position="614"/>
    </location>
</feature>
<feature type="domain" description="Sushi" evidence="8">
    <location>
        <begin position="2040"/>
        <end position="2097"/>
    </location>
</feature>
<feature type="disulfide bond" evidence="6">
    <location>
        <begin position="2184"/>
        <end position="2211"/>
    </location>
</feature>
<feature type="disulfide bond" evidence="6">
    <location>
        <begin position="3201"/>
        <end position="3228"/>
    </location>
</feature>
<feature type="disulfide bond" evidence="6">
    <location>
        <begin position="3375"/>
        <end position="3402"/>
    </location>
</feature>
<feature type="disulfide bond" evidence="6">
    <location>
        <begin position="3433"/>
        <end position="3460"/>
    </location>
</feature>
<feature type="disulfide bond" evidence="6">
    <location>
        <begin position="2416"/>
        <end position="2443"/>
    </location>
</feature>
<feature type="disulfide bond" evidence="6">
    <location>
        <begin position="703"/>
        <end position="730"/>
    </location>
</feature>
<feature type="domain" description="Sushi" evidence="8">
    <location>
        <begin position="1576"/>
        <end position="1633"/>
    </location>
</feature>
<feature type="domain" description="Sushi" evidence="8">
    <location>
        <begin position="3463"/>
        <end position="3520"/>
    </location>
</feature>
<feature type="domain" description="Sushi" evidence="8">
    <location>
        <begin position="2504"/>
        <end position="2561"/>
    </location>
</feature>
<feature type="disulfide bond" evidence="6">
    <location>
        <begin position="2788"/>
        <end position="2815"/>
    </location>
</feature>
<feature type="disulfide bond" evidence="6">
    <location>
        <begin position="355"/>
        <end position="382"/>
    </location>
</feature>
<feature type="disulfide bond" evidence="6">
    <location>
        <begin position="2911"/>
        <end position="2938"/>
    </location>
</feature>
<feature type="disulfide bond" evidence="6">
    <location>
        <begin position="1430"/>
        <end position="1457"/>
    </location>
</feature>
<evidence type="ECO:0000256" key="5">
    <source>
        <dbReference type="ARBA" id="ARBA00023180"/>
    </source>
</evidence>
<evidence type="ECO:0000256" key="3">
    <source>
        <dbReference type="ARBA" id="ARBA00022737"/>
    </source>
</evidence>
<reference evidence="9" key="1">
    <citation type="journal article" date="2023" name="G3 (Bethesda)">
        <title>Whole genome assembly and annotation of the endangered Caribbean coral Acropora cervicornis.</title>
        <authorList>
            <person name="Selwyn J.D."/>
            <person name="Vollmer S.V."/>
        </authorList>
    </citation>
    <scope>NUCLEOTIDE SEQUENCE</scope>
    <source>
        <strain evidence="9">K2</strain>
    </source>
</reference>
<dbReference type="Gene3D" id="2.10.70.10">
    <property type="entry name" value="Complement Module, domain 1"/>
    <property type="match status" value="62"/>
</dbReference>
<feature type="domain" description="Sushi" evidence="8">
    <location>
        <begin position="34"/>
        <end position="91"/>
    </location>
</feature>
<gene>
    <name evidence="9" type="ORF">P5673_008996</name>
</gene>
<feature type="disulfide bond" evidence="6">
    <location>
        <begin position="995"/>
        <end position="1022"/>
    </location>
</feature>
<feature type="domain" description="Sushi" evidence="8">
    <location>
        <begin position="966"/>
        <end position="1024"/>
    </location>
</feature>
<dbReference type="SMART" id="SM00032">
    <property type="entry name" value="CCP"/>
    <property type="match status" value="62"/>
</dbReference>
<feature type="disulfide bond" evidence="6">
    <location>
        <begin position="2846"/>
        <end position="2873"/>
    </location>
</feature>
<feature type="domain" description="Sushi" evidence="8">
    <location>
        <begin position="3645"/>
        <end position="3705"/>
    </location>
</feature>
<protein>
    <submittedName>
        <fullName evidence="9">Sushi</fullName>
    </submittedName>
</protein>
<feature type="domain" description="Sushi" evidence="8">
    <location>
        <begin position="675"/>
        <end position="732"/>
    </location>
</feature>
<dbReference type="SUPFAM" id="SSF49785">
    <property type="entry name" value="Galactose-binding domain-like"/>
    <property type="match status" value="1"/>
</dbReference>
<feature type="domain" description="Sushi" evidence="8">
    <location>
        <begin position="792"/>
        <end position="849"/>
    </location>
</feature>
<evidence type="ECO:0000259" key="8">
    <source>
        <dbReference type="PROSITE" id="PS50923"/>
    </source>
</evidence>
<feature type="disulfide bond" evidence="6">
    <location>
        <begin position="1662"/>
        <end position="1689"/>
    </location>
</feature>
<dbReference type="Gene3D" id="2.60.120.260">
    <property type="entry name" value="Galactose-binding domain-like"/>
    <property type="match status" value="1"/>
</dbReference>
<feature type="domain" description="Sushi" evidence="8">
    <location>
        <begin position="1750"/>
        <end position="1807"/>
    </location>
</feature>
<feature type="disulfide bond" evidence="6">
    <location>
        <begin position="2126"/>
        <end position="2153"/>
    </location>
</feature>
<feature type="domain" description="Sushi" evidence="8">
    <location>
        <begin position="1982"/>
        <end position="2039"/>
    </location>
</feature>
<feature type="disulfide bond" evidence="6">
    <location>
        <begin position="2300"/>
        <end position="2327"/>
    </location>
</feature>
<feature type="disulfide bond" evidence="6">
    <location>
        <begin position="2010"/>
        <end position="2037"/>
    </location>
</feature>
<evidence type="ECO:0000256" key="6">
    <source>
        <dbReference type="PROSITE-ProRule" id="PRU00302"/>
    </source>
</evidence>
<feature type="disulfide bond" evidence="6">
    <location>
        <begin position="3647"/>
        <end position="3690"/>
    </location>
</feature>
<feature type="disulfide bond" evidence="6">
    <location>
        <begin position="62"/>
        <end position="89"/>
    </location>
</feature>
<dbReference type="CDD" id="cd00057">
    <property type="entry name" value="FA58C"/>
    <property type="match status" value="1"/>
</dbReference>
<feature type="disulfide bond" evidence="6">
    <location>
        <begin position="1546"/>
        <end position="1573"/>
    </location>
</feature>
<comment type="caution">
    <text evidence="9">The sequence shown here is derived from an EMBL/GenBank/DDBJ whole genome shotgun (WGS) entry which is preliminary data.</text>
</comment>
<keyword evidence="3" id="KW-0677">Repeat</keyword>
<feature type="disulfide bond" evidence="6">
    <location>
        <begin position="3317"/>
        <end position="3344"/>
    </location>
</feature>
<feature type="disulfide bond" evidence="6">
    <location>
        <begin position="2648"/>
        <end position="2675"/>
    </location>
</feature>
<dbReference type="PROSITE" id="PS50022">
    <property type="entry name" value="FA58C_3"/>
    <property type="match status" value="1"/>
</dbReference>
<feature type="domain" description="Sushi" evidence="8">
    <location>
        <begin position="3057"/>
        <end position="3114"/>
    </location>
</feature>
<feature type="disulfide bond" evidence="6">
    <location>
        <begin position="1372"/>
        <end position="1399"/>
    </location>
</feature>
<feature type="domain" description="Sushi" evidence="8">
    <location>
        <begin position="2156"/>
        <end position="2213"/>
    </location>
</feature>
<dbReference type="FunFam" id="2.60.120.260:FF:000016">
    <property type="entry name" value="Contactin-associated protein-like 4 isoform 1"/>
    <property type="match status" value="1"/>
</dbReference>
<feature type="domain" description="Sushi" evidence="8">
    <location>
        <begin position="1227"/>
        <end position="1285"/>
    </location>
</feature>
<sequence length="4049" mass="435589">MCARGCSPETGCDDPTDECLCDGDCGYSCVGKGLSCGKPPSVRKAQPQYQSTNFGAVVTYVCNTGYTLSGASQRTCRGIGKWDDVGPKCLAMCSTPVIPFSTYIAKPLNYSGSYSTGETITLACKKGFKEEPGGHPIRICISGRWTQFPFKCIGTHSCRRTIRPARTMCTQECSPESGCGSDRYSCLCDGRCGYSCIEKGMSCGEPLTIANGKLNFTGTGYNDTAHYTCDKGYSLNTDSPVKRCTAKKRWDGLPARCSKLSLCSTKLQDCVKPEVPRNAIISNPSESYRSGDKVTFECKEGFNQEGIATQMCFQGQWTVLPFKCSEGGCGDPGTPKNGRSVGNIYSLNRKVYFRCYLGYELFGSEERKCQQNGTWTGQQPVCRVVDCGKPQQPKNGKYIGNLTTFQSSISYECDDGYVLQGSETRMCTSDKNWSGRDVTCSAVDCGRVLAPGNGSLLGEQTTFPNYVEIRCDDGFVLSGSHRRNCQANRTWSGSVASCEAVDCGPLSPPANGSSFGKDTSFPNVIVFKCDAGFNLIGSSSRQCKADRTWSGAMPVCKAVDCGKLVPPMNASMKGEETTFPNMVEIRCDEGFILRGTNRRKCEADRTWSGGSTFCEAIDCGKPTAPDDGSVAGVSTRYPHTITFACAVGYENEGSSVRRCQANGTWSGIEAICKPKDCGPLDVPVNGTKSGNETTYPNEVIFSCDNGFNLRGSTKRMCTAEGIWSGVKTFCDAKDCGSIKVPLNGSLVGKSKTTFPNSITFQCDKGFVLKGSSVRQCQADGFWSGSETSCQAKDCGGLIAPLNGTKQGSLTTYPNEVIFACDDGFHLKGSSRRQCTAEGVWSGVETICEAKDCGPIAKPLNGTKVGKQTTYPNEVIFSCDNGFLMRGSRRRRCTADGTWSGEGTMCKAKDCGPISAPLNGTRLGGQTTYPNEVILSCDDGFHLRGSNRRTCTADGTWSGVEATCQAKDCGLLKVPLNGSLVGSNLTTFPNSLTFTCDEGFYLKGSPVRKCQANAVWSGSETFCQAKDCGPIGTPVNGTKLGSDTTFPNEITFYCDDGFNLRGSGKRICTTAGEWSGVATICEVIRMKCASWFLSKNCDTIGTPLNGAKVAKDCGSLKVPLNGSLVGPNVTSYPNSVTFSCDEGFTLKGSRVRECQANAQWSGNVTFCEAKDCGPIVTPANGTKLGSQTTYPNEVIFSCDDGFHLRGSIRRRCKAGGAWSGVEANCEAKDCGSLKIPLNGSLIGPNITTFPNSLTFSCDRGFALKGSRVRSCQANAIWSGNETLCQAKDCGPLDVPVNGSSSGGVTTYPSEVTFDCDDGFIMLGPRIRKCLSSALWSGNTTSCTARDCGPLLAPDNGSSIGRDTKFPNLISFYCDVGFIMIGSQTRRCKPDGSWSGNATSCKAVECGPLAMPTNGSSYGELTAYPHKVYFQCDDGFTLKGSSFRTCSANGSWSGTDTFCEAVDCGTLPLPTNGSLQGSLTVFPSIVEFACDRGFILEGSSIRRCQANATWSGESTHCRAKDCGVLSTPVNGSLTGNETTYPNSLSFSCHLGFELIGSVLRTCEATGRWNGKQPHCKAVDCGPLPFLLNGSHAGNITTYPNEVTFICDEGFLMKGSARRFCQANRTWSGTRTICKAKDCGNLSVPRNGTIVGNETTYPNDLLFSCDDGFNLIGSTVRSCQADSEWSGNQTYCEAVDCGPLPELINGSYAGELTTYPNKVISSCEEGFLLRGSEIRFCQANASWSGIKTICEAIDCGPLRVPLNGSSTGNLTVYPNEIQFYCDSGFFLDGASRRFCLSNGTWSGLETSCKPVDCGEVQAPENGSLRGNHTTFPNKLNFYCDEGFVLKGSSFRDCLSDATWSGNETTCQAKDCGRLDIPQNGSFAGKLTTFPNEVIFRCDEGFVMTGSVKRKCQAGGTWSGNVTLCSAIDCGPLMAPVNGSISGDKKTYPNLLRFECDEGFTLNGFHERHCQANGKWSGNATFCQANDCGPLQAPMNGTLSGDRTTYPNKIKFNCDDGFILRGSTVRQCQSNKHWSGNYTFCEAVDCGPINAPTNGSVTGNKTVFPNSAQFGCDPGFILRGSNVRNCQANGTWDGIETLCNAIDCGPLRSPTNGSVFGLKTIYPKLLRFECEEGFTLNGSPVRNCRANGTWSGEDTFCQANDCGPLPVPVNGTLSGNATTYPHKISFNCDVGFILHGSSIRQCQPNQQWSGNGTFCEAVDCGAIDVPINGSLKGSKTVFPNSIQFACDSGFILRGSTVRTCQANGTWDGIETHCDAVDCGVMKPPLNGSISGEMTVFPHLLRIYCDEGFTLLGSASRKCQANGTWSGTDALCKANDCGPLQIPSNGTLTGNLTTYPNKVIFTCNEGFILYGSSQRYCQSERRWSGNETICKARNCGPLPVPNNGSQEGSLTTFPNQILFRCEEGFILRGSESRKCQANGSWSGNQTFCEAKNCGPLSAPINGSLIGKKTNYPNKIKFACDDGFLLKGSKVRYCQASGTWNGADTSCKAVDCGPLSIPLNGSLSGNLTVYPNKLYFGCDPGFIQSGSPVRSCQSNGTWDGSTTYCEAVDCGRLHAPQNGTIIGGETTFPNIVRLSCDEGFFLRGSKLRKCQTNGTWSGNKTECRAKDCGQPQPLKNGSFIGEKTVYPNIMHLICDEGFILRGSSQIKCQTDGNWSDTSSFCDAKDCGQLAVPYNGSIIGNYTTFPNKVSFNCDEGYILHGSVERRCEANSSWSGIQTTCEAVDCSPLSTPKNGSSSGESTVFPNTRDCGPLPIPRNGISVGNNTTFPNSIVFDCDDGFILLGSNIRNCQANGTWSGNQAFCEAVDCGHLSAPKNGSLSGDLTVFPNIVSFDCDPGFVLASSSKRSCQANGNWSGSPTICYVRAGRNYAKDCGSLSVPLNGSITGNETTFPNEVSFSCDEGFVLSGSTVRRCEAEGSWSGNQTRCEAVNCGPLPAPTNGSSSGDSTVFPNSMLFDCDPGFQLKGSFSRMCQANGIWSGLPAICVARDCGALAIPRNGSSIGNRTTFPNEIAFVCDDGFILVGSAVRVCHENGTWSGNETFCKAVDCGPLLDPTNGSSSGESTLFPNSVLFNCDSGFLLRGSSLRICQPNGTWSGLQANCVAKDCGPLSLPLNGSMTGNETTFPNEVSFSCHEGFVLHGSTVRRCEAEGSWSGNQTECEAVDCGPLSVPMNGSFSGESTDFPNSMLFNCDPGFLLKGSPSRMCQPNGTWSGLPVICAARDCGHLPVPRNGSSSGNITTFPNEIGFVCDDGFILVGSKFRVCQENGLWSGNETFCEAVDCGSLLPPMNGTLSGDLTVFPNSVFFHCDPGFVLQGSSERACQANATWSGSSSVCEAVDCGALSFPLNGSSYGGSTTFPNSVHFSCDPGFILHGSSKRTCMATGSWSGIATTCAAVDCGPITIPKYAIPHGSSTKFPSVIKFSCQEGFYLQGSSSRKCQANGTWTSGVLRCSGTDCGQLSPPENGWMSGSKTSYPHNVSFTCRSGFILVGSSQRTCLRNGTWSGEEPTCLALWCSYVPKVPLHAYQTWGTDKLRHEHGENIYYSCKPGYIMQGIPKRQCVKGMWSPIKFRCSAPSCSAPGTPSLSYITAARGSQSKYLDGEKVYYSCRSGYQLAGIPEIECKNGVWTTHQFTCDPVSCGALSSPTNGLIQRQSGTTFKSVYVFRCKKAQGYIMRGSAERKCLANATWSGEQPICYMQTCKAPPQPRYGKFTPDRLDRYQFANIVQYRCDYGFSVRGHKTTKCLIYGNWSNPAPKCISCSSPLGLKNRMIFNHQLTASSERDSRHGAKHGRLLGNSAWCSARSSLPKYFQIDFGRLAEVTAVATQGHPKEHKWVLTYVLKYALGNHWHTYQESGIDKVFQGNRDRNTVVKHYLKEKLVAKRLRILRYQSSRDFVGSTACLRAEVYGCYFKSECLAVGSRVFARWNTINKHTRYFHGFITEIRKTSVEITPSGNYGARVNRIIELPRAEKRFVIIDKQSKPSEINLGAEVIVASEDSIGFSQGQVTQRFDPWYGVDVGTPRIVWKKARDIRLLINPIYCDRE</sequence>